<evidence type="ECO:0000313" key="6">
    <source>
        <dbReference type="Proteomes" id="UP000000803"/>
    </source>
</evidence>
<dbReference type="RefSeq" id="NP_611282.1">
    <property type="nucleotide sequence ID" value="NM_137438.3"/>
</dbReference>
<dbReference type="OMA" id="EDMTTQC"/>
<reference evidence="3 6" key="2">
    <citation type="journal article" date="2002" name="Genome Biol.">
        <title>Finishing a whole-genome shotgun: release 3 of the Drosophila melanogaster euchromatic genome sequence.</title>
        <authorList>
            <person name="Celniker S.E."/>
            <person name="Wheeler D.A."/>
            <person name="Kronmiller B."/>
            <person name="Carlson J.W."/>
            <person name="Halpern A."/>
            <person name="Patel S."/>
            <person name="Adams M."/>
            <person name="Champe M."/>
            <person name="Dugan S.P."/>
            <person name="Frise E."/>
            <person name="Hodgson A."/>
            <person name="George R.A."/>
            <person name="Hoskins R.A."/>
            <person name="Laverty T."/>
            <person name="Muzny D.M."/>
            <person name="Nelson C.R."/>
            <person name="Pacleb J.M."/>
            <person name="Park S."/>
            <person name="Pfeiffer B.D."/>
            <person name="Richards S."/>
            <person name="Sodergren E.J."/>
            <person name="Svirskas R."/>
            <person name="Tabor P.E."/>
            <person name="Wan K."/>
            <person name="Stapleton M."/>
            <person name="Sutton G.G."/>
            <person name="Venter C."/>
            <person name="Weinstock G."/>
            <person name="Scherer S.E."/>
            <person name="Myers E.W."/>
            <person name="Gibbs R.A."/>
            <person name="Rubin G.M."/>
        </authorList>
    </citation>
    <scope>NUCLEOTIDE SEQUENCE [LARGE SCALE GENOMIC DNA]</scope>
    <source>
        <strain evidence="6">Berkeley</strain>
    </source>
</reference>
<dbReference type="DNASU" id="37054"/>
<evidence type="ECO:0000259" key="2">
    <source>
        <dbReference type="Pfam" id="PF05267"/>
    </source>
</evidence>
<dbReference type="EMBL" id="AE013599">
    <property type="protein sequence ID" value="AAF57764.1"/>
    <property type="molecule type" value="Genomic_DNA"/>
</dbReference>
<keyword evidence="1" id="KW-0732">Signal</keyword>
<dbReference type="GeneID" id="37054"/>
<dbReference type="FunCoup" id="Q7JYK5">
    <property type="interactions" value="1"/>
</dbReference>
<feature type="domain" description="Protein TsetseEP" evidence="2">
    <location>
        <begin position="47"/>
        <end position="165"/>
    </location>
</feature>
<gene>
    <name evidence="3" type="primary">BcDNA:LP06072</name>
    <name evidence="3" type="synonym">Dmel\CG5770</name>
    <name evidence="3 5" type="ORF">CG5770</name>
    <name evidence="3" type="ORF">Dmel_CG5770</name>
</gene>
<dbReference type="PaxDb" id="7227-FBpp0085991"/>
<evidence type="ECO:0000313" key="4">
    <source>
        <dbReference type="EMBL" id="AAL68249.1"/>
    </source>
</evidence>
<organism evidence="4">
    <name type="scientific">Drosophila melanogaster</name>
    <name type="common">Fruit fly</name>
    <dbReference type="NCBI Taxonomy" id="7227"/>
    <lineage>
        <taxon>Eukaryota</taxon>
        <taxon>Metazoa</taxon>
        <taxon>Ecdysozoa</taxon>
        <taxon>Arthropoda</taxon>
        <taxon>Hexapoda</taxon>
        <taxon>Insecta</taxon>
        <taxon>Pterygota</taxon>
        <taxon>Neoptera</taxon>
        <taxon>Endopterygota</taxon>
        <taxon>Diptera</taxon>
        <taxon>Brachycera</taxon>
        <taxon>Muscomorpha</taxon>
        <taxon>Ephydroidea</taxon>
        <taxon>Drosophilidae</taxon>
        <taxon>Drosophila</taxon>
        <taxon>Sophophora</taxon>
    </lineage>
</organism>
<reference evidence="3 6" key="10">
    <citation type="journal article" date="2007" name="Science">
        <title>Sequence finishing and mapping of Drosophila melanogaster heterochromatin.</title>
        <authorList>
            <person name="Hoskins R.A."/>
            <person name="Carlson J.W."/>
            <person name="Kennedy C."/>
            <person name="Acevedo D."/>
            <person name="Evans-Holm M."/>
            <person name="Frise E."/>
            <person name="Wan K.H."/>
            <person name="Park S."/>
            <person name="Mendez-Lago M."/>
            <person name="Rossi F."/>
            <person name="Villasante A."/>
            <person name="Dimitri P."/>
            <person name="Karpen G.H."/>
            <person name="Celniker S.E."/>
        </authorList>
    </citation>
    <scope>NUCLEOTIDE SEQUENCE [LARGE SCALE GENOMIC DNA]</scope>
    <source>
        <strain evidence="6">Berkeley</strain>
    </source>
</reference>
<dbReference type="Bgee" id="FBgn0034291">
    <property type="expression patterns" value="Expressed in copper cell (Drosophila) in digestive tract and 12 other cell types or tissues"/>
</dbReference>
<dbReference type="AGR" id="FB:FBgn0034291"/>
<protein>
    <submittedName>
        <fullName evidence="4">LP06072p</fullName>
    </submittedName>
</protein>
<feature type="signal peptide" evidence="1">
    <location>
        <begin position="1"/>
        <end position="18"/>
    </location>
</feature>
<evidence type="ECO:0000313" key="3">
    <source>
        <dbReference type="EMBL" id="AAF57764.1"/>
    </source>
</evidence>
<dbReference type="eggNOG" id="ENOG502QWQN">
    <property type="taxonomic scope" value="Eukaryota"/>
</dbReference>
<reference evidence="3" key="15">
    <citation type="submission" date="2020-05" db="EMBL/GenBank/DDBJ databases">
        <title>Drosophila melanogaster release 4 sequence.</title>
        <authorList>
            <consortium name="Berkeley Drosophila Genome Project"/>
            <person name="Celniker S."/>
            <person name="Carlson J."/>
            <person name="Wan K."/>
            <person name="Pfeiffer B."/>
            <person name="Frise E."/>
            <person name="George R."/>
            <person name="Hoskins R."/>
            <person name="Stapleton M."/>
            <person name="Pacleb J."/>
            <person name="Park S."/>
            <person name="Svirskas R."/>
            <person name="Smith E."/>
            <person name="Yu C."/>
            <person name="Rubin G."/>
        </authorList>
    </citation>
    <scope>NUCLEOTIDE SEQUENCE</scope>
</reference>
<dbReference type="SMR" id="Q7JYK5"/>
<reference evidence="3" key="8">
    <citation type="submission" date="2006-08" db="EMBL/GenBank/DDBJ databases">
        <authorList>
            <person name="Celniker S."/>
            <person name="Carlson J."/>
            <person name="Wan K."/>
            <person name="Frise E."/>
            <person name="Hoskins R."/>
            <person name="Park S."/>
            <person name="Svirskas R."/>
            <person name="Rubin G."/>
        </authorList>
    </citation>
    <scope>NUCLEOTIDE SEQUENCE</scope>
</reference>
<reference evidence="3 6" key="5">
    <citation type="journal article" date="2002" name="Genome Biol.">
        <title>Heterochromatic sequences in a Drosophila whole-genome shotgun assembly.</title>
        <authorList>
            <person name="Hoskins R.A."/>
            <person name="Smith C.D."/>
            <person name="Carlson J.W."/>
            <person name="Carvalho A.B."/>
            <person name="Halpern A."/>
            <person name="Kaminker J.S."/>
            <person name="Kennedy C."/>
            <person name="Mungall C.J."/>
            <person name="Sullivan B.A."/>
            <person name="Sutton G.G."/>
            <person name="Yasuhara J.C."/>
            <person name="Wakimoto B.T."/>
            <person name="Myers E.W."/>
            <person name="Celniker S.E."/>
            <person name="Rubin G.M."/>
            <person name="Karpen G.H."/>
        </authorList>
    </citation>
    <scope>NUCLEOTIDE SEQUENCE [LARGE SCALE GENOMIC DNA]</scope>
    <source>
        <strain evidence="6">Berkeley</strain>
    </source>
</reference>
<dbReference type="Proteomes" id="UP000000803">
    <property type="component" value="Chromosome 2R"/>
</dbReference>
<reference evidence="3 6" key="9">
    <citation type="journal article" date="2007" name="Science">
        <title>The Release 5.1 annotation of Drosophila melanogaster heterochromatin.</title>
        <authorList>
            <person name="Smith C.D."/>
            <person name="Shu S."/>
            <person name="Mungall C.J."/>
            <person name="Karpen G.H."/>
        </authorList>
    </citation>
    <scope>NUCLEOTIDE SEQUENCE [LARGE SCALE GENOMIC DNA]</scope>
    <source>
        <strain evidence="6">Berkeley</strain>
    </source>
</reference>
<dbReference type="VEuPathDB" id="VectorBase:FBgn0034291"/>
<sequence>MNILCTVLIFASVLAANAKPNNQIQSALDQYLVHARSLDTFVSEDMTTQCFNLYMPMLNQVAATFSSSYQDCITTANAQIANLTAQAEQQQKTYQSDVSTLCSAFTACDSNNDTANFFNCYANAADNDVSVIYNLASNAASSATSFSSGIQAIQDTEYQCTNTTQNNYVRDTAATYDLLDNCLKNGVPTTTATSSSAAPQTTSTTDGGFLFGL</sequence>
<reference evidence="3 6" key="1">
    <citation type="journal article" date="2000" name="Science">
        <title>The genome sequence of Drosophila melanogaster.</title>
        <authorList>
            <person name="Adams M.D."/>
            <person name="Celniker S.E."/>
            <person name="Holt R.A."/>
            <person name="Evans C.A."/>
            <person name="Gocayne J.D."/>
            <person name="Amanatides P.G."/>
            <person name="Scherer S.E."/>
            <person name="Li P.W."/>
            <person name="Hoskins R.A."/>
            <person name="Galle R.F."/>
            <person name="George R.A."/>
            <person name="Lewis S.E."/>
            <person name="Richards S."/>
            <person name="Ashburner M."/>
            <person name="Henderson S.N."/>
            <person name="Sutton G.G."/>
            <person name="Wortman J.R."/>
            <person name="Yandell M.D."/>
            <person name="Zhang Q."/>
            <person name="Chen L.X."/>
            <person name="Brandon R.C."/>
            <person name="Rogers Y.H."/>
            <person name="Blazej R.G."/>
            <person name="Champe M."/>
            <person name="Pfeiffer B.D."/>
            <person name="Wan K.H."/>
            <person name="Doyle C."/>
            <person name="Baxter E.G."/>
            <person name="Helt G."/>
            <person name="Nelson C.R."/>
            <person name="Gabor G.L."/>
            <person name="Abril J.F."/>
            <person name="Agbayani A."/>
            <person name="An H.J."/>
            <person name="Andrews-Pfannkoch C."/>
            <person name="Baldwin D."/>
            <person name="Ballew R.M."/>
            <person name="Basu A."/>
            <person name="Baxendale J."/>
            <person name="Bayraktaroglu L."/>
            <person name="Beasley E.M."/>
            <person name="Beeson K.Y."/>
            <person name="Benos P.V."/>
            <person name="Berman B.P."/>
            <person name="Bhandari D."/>
            <person name="Bolshakov S."/>
            <person name="Borkova D."/>
            <person name="Botchan M.R."/>
            <person name="Bouck J."/>
            <person name="Brokstein P."/>
            <person name="Brottier P."/>
            <person name="Burtis K.C."/>
            <person name="Busam D.A."/>
            <person name="Butler H."/>
            <person name="Cadieu E."/>
            <person name="Center A."/>
            <person name="Chandra I."/>
            <person name="Cherry J.M."/>
            <person name="Cawley S."/>
            <person name="Dahlke C."/>
            <person name="Davenport L.B."/>
            <person name="Davies P."/>
            <person name="de Pablos B."/>
            <person name="Delcher A."/>
            <person name="Deng Z."/>
            <person name="Mays A.D."/>
            <person name="Dew I."/>
            <person name="Dietz S.M."/>
            <person name="Dodson K."/>
            <person name="Doup L.E."/>
            <person name="Downes M."/>
            <person name="Dugan-Rocha S."/>
            <person name="Dunkov B.C."/>
            <person name="Dunn P."/>
            <person name="Durbin K.J."/>
            <person name="Evangelista C.C."/>
            <person name="Ferraz C."/>
            <person name="Ferriera S."/>
            <person name="Fleischmann W."/>
            <person name="Fosler C."/>
            <person name="Gabrielian A.E."/>
            <person name="Garg N.S."/>
            <person name="Gelbart W.M."/>
            <person name="Glasser K."/>
            <person name="Glodek A."/>
            <person name="Gong F."/>
            <person name="Gorrell J.H."/>
            <person name="Gu Z."/>
            <person name="Guan P."/>
            <person name="Harris M."/>
            <person name="Harris N.L."/>
            <person name="Harvey D."/>
            <person name="Heiman T.J."/>
            <person name="Hernandez J.R."/>
            <person name="Houck J."/>
            <person name="Hostin D."/>
            <person name="Houston K.A."/>
            <person name="Howland T.J."/>
            <person name="Wei M.H."/>
            <person name="Ibegwam C."/>
            <person name="Jalali M."/>
            <person name="Kalush F."/>
            <person name="Karpen G.H."/>
            <person name="Ke Z."/>
            <person name="Kennison J.A."/>
            <person name="Ketchum K.A."/>
            <person name="Kimmel B.E."/>
            <person name="Kodira C.D."/>
            <person name="Kraft C."/>
            <person name="Kravitz S."/>
            <person name="Kulp D."/>
            <person name="Lai Z."/>
            <person name="Lasko P."/>
            <person name="Lei Y."/>
            <person name="Levitsky A.A."/>
            <person name="Li J."/>
            <person name="Li Z."/>
            <person name="Liang Y."/>
            <person name="Lin X."/>
            <person name="Liu X."/>
            <person name="Mattei B."/>
            <person name="McIntosh T.C."/>
            <person name="McLeod M.P."/>
            <person name="McPherson D."/>
            <person name="Merkulov G."/>
            <person name="Milshina N.V."/>
            <person name="Mobarry C."/>
            <person name="Morris J."/>
            <person name="Moshrefi A."/>
            <person name="Mount S.M."/>
            <person name="Moy M."/>
            <person name="Murphy B."/>
            <person name="Murphy L."/>
            <person name="Muzny D.M."/>
            <person name="Nelson D.L."/>
            <person name="Nelson D.R."/>
            <person name="Nelson K.A."/>
            <person name="Nixon K."/>
            <person name="Nusskern D.R."/>
            <person name="Pacleb J.M."/>
            <person name="Palazzolo M."/>
            <person name="Pittman G.S."/>
            <person name="Pan S."/>
            <person name="Pollard J."/>
            <person name="Puri V."/>
            <person name="Reese M.G."/>
            <person name="Reinert K."/>
            <person name="Remington K."/>
            <person name="Saunders R.D."/>
            <person name="Scheeler F."/>
            <person name="Shen H."/>
            <person name="Shue B.C."/>
            <person name="Siden-Kiamos I."/>
            <person name="Simpson M."/>
            <person name="Skupski M.P."/>
            <person name="Smith T."/>
            <person name="Spier E."/>
            <person name="Spradling A.C."/>
            <person name="Stapleton M."/>
            <person name="Strong R."/>
            <person name="Sun E."/>
            <person name="Svirskas R."/>
            <person name="Tector C."/>
            <person name="Turner R."/>
            <person name="Venter E."/>
            <person name="Wang A.H."/>
            <person name="Wang X."/>
            <person name="Wang Z.Y."/>
            <person name="Wassarman D.A."/>
            <person name="Weinstock G.M."/>
            <person name="Weissenbach J."/>
            <person name="Williams S.M."/>
            <person name="WoodageT"/>
            <person name="Worley K.C."/>
            <person name="Wu D."/>
            <person name="Yang S."/>
            <person name="Yao Q.A."/>
            <person name="Ye J."/>
            <person name="Yeh R.F."/>
            <person name="Zaveri J.S."/>
            <person name="Zhan M."/>
            <person name="Zhang G."/>
            <person name="Zhao Q."/>
            <person name="Zheng L."/>
            <person name="Zheng X.H."/>
            <person name="Zhong F.N."/>
            <person name="Zhong W."/>
            <person name="Zhou X."/>
            <person name="Zhu S."/>
            <person name="Zhu X."/>
            <person name="Smith H.O."/>
            <person name="Gibbs R.A."/>
            <person name="Myers E.W."/>
            <person name="Rubin G.M."/>
            <person name="Venter J.C."/>
        </authorList>
    </citation>
    <scope>NUCLEOTIDE SEQUENCE [LARGE SCALE GENOMIC DNA]</scope>
    <source>
        <strain evidence="6">Berkeley</strain>
    </source>
</reference>
<reference evidence="4" key="6">
    <citation type="submission" date="2002-01" db="EMBL/GenBank/DDBJ databases">
        <authorList>
            <person name="Stapleton M."/>
            <person name="Brokstein P."/>
            <person name="Hong L."/>
            <person name="Agbayani A."/>
            <person name="Carlson J."/>
            <person name="Champe M."/>
            <person name="Chavez C."/>
            <person name="Dorsett V."/>
            <person name="Dresnek D."/>
            <person name="Farfan D."/>
            <person name="Frise E."/>
            <person name="George R."/>
            <person name="Gonzalez M."/>
            <person name="Guarin H."/>
            <person name="Kronmiller B."/>
            <person name="Li P."/>
            <person name="Liao G."/>
            <person name="Miranda A."/>
            <person name="Mungall C.J."/>
            <person name="Nunoo J."/>
            <person name="Pacleb J."/>
            <person name="Paragas V."/>
            <person name="Park S."/>
            <person name="Patel S."/>
            <person name="Phouanenavong S."/>
            <person name="Wan K."/>
            <person name="Yu C."/>
            <person name="Lewis S.E."/>
            <person name="Rubin G.M."/>
            <person name="Celniker S."/>
        </authorList>
    </citation>
    <scope>NUCLEOTIDE SEQUENCE</scope>
    <source>
        <strain evidence="4">Berkeley</strain>
    </source>
</reference>
<evidence type="ECO:0000256" key="1">
    <source>
        <dbReference type="SAM" id="SignalP"/>
    </source>
</evidence>
<dbReference type="FlyBase" id="FBgn0034291">
    <property type="gene designation" value="CG5770"/>
</dbReference>
<reference evidence="3" key="11">
    <citation type="journal article" date="2015" name="G3 (Bethesda)">
        <title>Gene Model Annotations for Drosophila melanogaster: Impact of High-Throughput Data.</title>
        <authorList>
            <consortium name="FlyBase Consortium"/>
            <person name="Matthews B.B."/>
            <person name="Dos Santos G."/>
            <person name="Crosby M.A."/>
            <person name="Emmert D.B."/>
            <person name="St Pierre S.E."/>
            <person name="Gramates L.S."/>
            <person name="Zhou P."/>
            <person name="Schroeder A.J."/>
            <person name="Falls K."/>
            <person name="Strelets V."/>
            <person name="Russo S.M."/>
            <person name="Gelbart W.M."/>
            <person name="null"/>
        </authorList>
    </citation>
    <scope>NUCLEOTIDE SEQUENCE</scope>
</reference>
<accession>Q7JYK5</accession>
<dbReference type="BioGRID-ORCS" id="37054">
    <property type="hits" value="0 hits in 1 CRISPR screen"/>
</dbReference>
<reference evidence="3 6" key="4">
    <citation type="journal article" date="2002" name="Genome Biol.">
        <title>The transposable elements of the Drosophila melanogaster euchromatin: a genomics perspective.</title>
        <authorList>
            <person name="Kaminker J.S."/>
            <person name="Bergman C.M."/>
            <person name="Kronmiller B."/>
            <person name="Carlson J."/>
            <person name="Svirskas R."/>
            <person name="Patel S."/>
            <person name="Frise E."/>
            <person name="Wheeler D.A."/>
            <person name="Lewis S.E."/>
            <person name="Rubin G.M."/>
            <person name="Ashburner M."/>
            <person name="Celniker S.E."/>
        </authorList>
    </citation>
    <scope>NUCLEOTIDE SEQUENCE [LARGE SCALE GENOMIC DNA]</scope>
    <source>
        <strain evidence="6">Berkeley</strain>
    </source>
</reference>
<dbReference type="HOGENOM" id="CLU_097682_0_0_1"/>
<reference evidence="3" key="14">
    <citation type="submission" date="2020-04" db="EMBL/GenBank/DDBJ databases">
        <authorList>
            <consortium name="FlyBase"/>
        </authorList>
    </citation>
    <scope>NUCLEOTIDE SEQUENCE</scope>
</reference>
<dbReference type="InParanoid" id="Q7JYK5"/>
<dbReference type="UCSC" id="CG5770-RA">
    <property type="organism name" value="d. melanogaster"/>
</dbReference>
<dbReference type="Pfam" id="PF05267">
    <property type="entry name" value="DUF725"/>
    <property type="match status" value="1"/>
</dbReference>
<evidence type="ECO:0000313" key="5">
    <source>
        <dbReference type="FlyBase" id="FBgn0034291"/>
    </source>
</evidence>
<feature type="chain" id="PRO_5015098740" evidence="1">
    <location>
        <begin position="19"/>
        <end position="213"/>
    </location>
</feature>
<dbReference type="AlphaFoldDB" id="Q7JYK5"/>
<reference evidence="3 6" key="3">
    <citation type="journal article" date="2002" name="Genome Biol.">
        <title>Annotation of the Drosophila melanogaster euchromatic genome: a systematic review.</title>
        <authorList>
            <person name="Misra S."/>
            <person name="Crosby M.A."/>
            <person name="Mungall C.J."/>
            <person name="Matthews B.B."/>
            <person name="Campbell K.S."/>
            <person name="Hradecky P."/>
            <person name="Huang Y."/>
            <person name="Kaminker J.S."/>
            <person name="Millburn G.H."/>
            <person name="Prochnik S.E."/>
            <person name="Smith C.D."/>
            <person name="Tupy J.L."/>
            <person name="Whitfied E.J."/>
            <person name="Bayraktaroglu L."/>
            <person name="Berman B.P."/>
            <person name="Bettencourt B.R."/>
            <person name="Celniker S.E."/>
            <person name="de Grey A.D."/>
            <person name="Drysdale R.A."/>
            <person name="Harris N.L."/>
            <person name="Richter J."/>
            <person name="Russo S."/>
            <person name="Schroeder A.J."/>
            <person name="Shu S.Q."/>
            <person name="Stapleton M."/>
            <person name="Yamada C."/>
            <person name="Ashburner M."/>
            <person name="Gelbart W.M."/>
            <person name="Rubin G.M."/>
            <person name="Lewis S.E."/>
        </authorList>
    </citation>
    <scope>GENOME REANNOTATION</scope>
    <source>
        <strain evidence="6">Berkeley</strain>
    </source>
</reference>
<reference evidence="3" key="12">
    <citation type="journal article" date="2015" name="G3 (Bethesda)">
        <title>Gene Model Annotations for Drosophila melanogaster: The Rule-Benders.</title>
        <authorList>
            <consortium name="FlyBase Consortium"/>
            <person name="Crosby M.A."/>
            <person name="Gramates L.S."/>
            <person name="Dos Santos G."/>
            <person name="Matthews B.B."/>
            <person name="St Pierre S.E."/>
            <person name="Zhou P."/>
            <person name="Schroeder A.J."/>
            <person name="Falls K."/>
            <person name="Emmert D.B."/>
            <person name="Russo S.M."/>
            <person name="Gelbart W.M."/>
            <person name="null"/>
        </authorList>
    </citation>
    <scope>NUCLEOTIDE SEQUENCE</scope>
</reference>
<name>Q7JYK5_DROME</name>
<keyword evidence="6" id="KW-1185">Reference proteome</keyword>
<dbReference type="STRING" id="7227.FBpp0085991"/>
<proteinExistence type="evidence at transcript level"/>
<dbReference type="OrthoDB" id="7980281at2759"/>
<reference evidence="3 6" key="7">
    <citation type="journal article" date="2005" name="PLoS Comput. Biol.">
        <title>Combined evidence annotation of transposable elements in genome sequences.</title>
        <authorList>
            <person name="Quesneville H."/>
            <person name="Bergman C.M."/>
            <person name="Andrieu O."/>
            <person name="Autard D."/>
            <person name="Nouaud D."/>
            <person name="Ashburner M."/>
            <person name="Anxolabehere D."/>
        </authorList>
    </citation>
    <scope>NUCLEOTIDE SEQUENCE [LARGE SCALE GENOMIC DNA]</scope>
    <source>
        <strain evidence="6">Berkeley</strain>
    </source>
</reference>
<dbReference type="KEGG" id="dme:Dmel_CG5770"/>
<dbReference type="InterPro" id="IPR007931">
    <property type="entry name" value="TsetseEP"/>
</dbReference>
<dbReference type="EMBL" id="AY075434">
    <property type="protein sequence ID" value="AAL68249.1"/>
    <property type="molecule type" value="mRNA"/>
</dbReference>
<reference evidence="3" key="13">
    <citation type="journal article" date="2015" name="Genome Res.">
        <title>The Release 6 reference sequence of the Drosophila melanogaster genome.</title>
        <authorList>
            <person name="Hoskins R.A."/>
            <person name="Carlson J.W."/>
            <person name="Wan K.H."/>
            <person name="Park S."/>
            <person name="Mendez I."/>
            <person name="Galle S.E."/>
            <person name="Booth B.W."/>
            <person name="Pfeiffer B.D."/>
            <person name="George R.A."/>
            <person name="Svirskas R."/>
            <person name="Krzywinski M."/>
            <person name="Schein J."/>
            <person name="Accardo M.C."/>
            <person name="Damia E."/>
            <person name="Messina G."/>
            <person name="Mendez-Lago M."/>
            <person name="de Pablos B."/>
            <person name="Demakova O.V."/>
            <person name="Andreyeva E.N."/>
            <person name="Boldyreva L.V."/>
            <person name="Marra M."/>
            <person name="Carvalho A.B."/>
            <person name="Dimitri P."/>
            <person name="Villasante A."/>
            <person name="Zhimulev I.F."/>
            <person name="Rubin G.M."/>
            <person name="Karpen G.H."/>
            <person name="Celniker S.E."/>
        </authorList>
    </citation>
    <scope>NUCLEOTIDE SEQUENCE</scope>
</reference>